<protein>
    <submittedName>
        <fullName evidence="2">Uncharacterized protein</fullName>
    </submittedName>
</protein>
<dbReference type="EMBL" id="VEWN01000002">
    <property type="protein sequence ID" value="KAA1057187.1"/>
    <property type="molecule type" value="Genomic_DNA"/>
</dbReference>
<keyword evidence="1" id="KW-1133">Transmembrane helix</keyword>
<reference evidence="2 3" key="1">
    <citation type="submission" date="2019-07" db="EMBL/GenBank/DDBJ databases">
        <title>Genome sequencing of the stress-tolerant strain Azospirillum brasilense Az19.</title>
        <authorList>
            <person name="Maroniche G.A."/>
            <person name="Garcia J.E."/>
            <person name="Pagnussat L."/>
            <person name="Amenta M."/>
            <person name="Creus C.M."/>
        </authorList>
    </citation>
    <scope>NUCLEOTIDE SEQUENCE [LARGE SCALE GENOMIC DNA]</scope>
    <source>
        <strain evidence="2 3">Az19</strain>
    </source>
</reference>
<evidence type="ECO:0000256" key="1">
    <source>
        <dbReference type="SAM" id="Phobius"/>
    </source>
</evidence>
<evidence type="ECO:0000313" key="2">
    <source>
        <dbReference type="EMBL" id="KAA1057187.1"/>
    </source>
</evidence>
<name>A0A5B0KWS5_9PROT</name>
<dbReference type="RefSeq" id="WP_149648871.1">
    <property type="nucleotide sequence ID" value="NZ_VEWN01000002.1"/>
</dbReference>
<dbReference type="Proteomes" id="UP000325333">
    <property type="component" value="Unassembled WGS sequence"/>
</dbReference>
<sequence length="128" mass="14345">MNDAPSRSEIDAKLEAAEARTETRFVQLQGDMDRRFTEMRAEMDQRFSGVERRIDKLVDAAEGWAKEMRETRQTVVSENKSTRLNLWIVAVSSVIAVGLGLYSIHSLSIATQANMIAIFQAGQATPKQ</sequence>
<feature type="transmembrane region" description="Helical" evidence="1">
    <location>
        <begin position="84"/>
        <end position="104"/>
    </location>
</feature>
<proteinExistence type="predicted"/>
<comment type="caution">
    <text evidence="2">The sequence shown here is derived from an EMBL/GenBank/DDBJ whole genome shotgun (WGS) entry which is preliminary data.</text>
</comment>
<gene>
    <name evidence="2" type="ORF">FH063_001355</name>
</gene>
<keyword evidence="1" id="KW-0472">Membrane</keyword>
<keyword evidence="1" id="KW-0812">Transmembrane</keyword>
<organism evidence="2 3">
    <name type="scientific">Azospirillum argentinense</name>
    <dbReference type="NCBI Taxonomy" id="2970906"/>
    <lineage>
        <taxon>Bacteria</taxon>
        <taxon>Pseudomonadati</taxon>
        <taxon>Pseudomonadota</taxon>
        <taxon>Alphaproteobacteria</taxon>
        <taxon>Rhodospirillales</taxon>
        <taxon>Azospirillaceae</taxon>
        <taxon>Azospirillum</taxon>
    </lineage>
</organism>
<evidence type="ECO:0000313" key="3">
    <source>
        <dbReference type="Proteomes" id="UP000325333"/>
    </source>
</evidence>
<dbReference type="AlphaFoldDB" id="A0A5B0KWS5"/>
<accession>A0A5B0KWS5</accession>